<evidence type="ECO:0000313" key="2">
    <source>
        <dbReference type="EMBL" id="KAF3445920.1"/>
    </source>
</evidence>
<dbReference type="AlphaFoldDB" id="A0A8K0H5M2"/>
<feature type="region of interest" description="Disordered" evidence="1">
    <location>
        <begin position="125"/>
        <end position="155"/>
    </location>
</feature>
<proteinExistence type="predicted"/>
<evidence type="ECO:0000313" key="3">
    <source>
        <dbReference type="Proteomes" id="UP000796880"/>
    </source>
</evidence>
<protein>
    <submittedName>
        <fullName evidence="2">Uncharacterized protein</fullName>
    </submittedName>
</protein>
<comment type="caution">
    <text evidence="2">The sequence shown here is derived from an EMBL/GenBank/DDBJ whole genome shotgun (WGS) entry which is preliminary data.</text>
</comment>
<organism evidence="2 3">
    <name type="scientific">Rhamnella rubrinervis</name>
    <dbReference type="NCBI Taxonomy" id="2594499"/>
    <lineage>
        <taxon>Eukaryota</taxon>
        <taxon>Viridiplantae</taxon>
        <taxon>Streptophyta</taxon>
        <taxon>Embryophyta</taxon>
        <taxon>Tracheophyta</taxon>
        <taxon>Spermatophyta</taxon>
        <taxon>Magnoliopsida</taxon>
        <taxon>eudicotyledons</taxon>
        <taxon>Gunneridae</taxon>
        <taxon>Pentapetalae</taxon>
        <taxon>rosids</taxon>
        <taxon>fabids</taxon>
        <taxon>Rosales</taxon>
        <taxon>Rhamnaceae</taxon>
        <taxon>rhamnoid group</taxon>
        <taxon>Rhamneae</taxon>
        <taxon>Rhamnella</taxon>
    </lineage>
</organism>
<dbReference type="EMBL" id="VOIH02000005">
    <property type="protein sequence ID" value="KAF3445920.1"/>
    <property type="molecule type" value="Genomic_DNA"/>
</dbReference>
<gene>
    <name evidence="2" type="ORF">FNV43_RR11097</name>
</gene>
<keyword evidence="3" id="KW-1185">Reference proteome</keyword>
<evidence type="ECO:0000256" key="1">
    <source>
        <dbReference type="SAM" id="MobiDB-lite"/>
    </source>
</evidence>
<sequence length="155" mass="18078">MVGSRNLREVGPNSWSCLQLQRLPLVARRGKRKRLIANMRRGRKKRITSSEFNTWAYVMMYIKVSDPIDYIVIMIPELILNITTYTKVVPRPILSCSKVSNKISKGDMENDDYDMIYVGVEEKNDWDLNDNEEEDPKTPSYYHSDGYHGGYFSED</sequence>
<name>A0A8K0H5M2_9ROSA</name>
<accession>A0A8K0H5M2</accession>
<dbReference type="Proteomes" id="UP000796880">
    <property type="component" value="Unassembled WGS sequence"/>
</dbReference>
<reference evidence="2" key="1">
    <citation type="submission" date="2020-03" db="EMBL/GenBank/DDBJ databases">
        <title>A high-quality chromosome-level genome assembly of a woody plant with both climbing and erect habits, Rhamnella rubrinervis.</title>
        <authorList>
            <person name="Lu Z."/>
            <person name="Yang Y."/>
            <person name="Zhu X."/>
            <person name="Sun Y."/>
        </authorList>
    </citation>
    <scope>NUCLEOTIDE SEQUENCE</scope>
    <source>
        <strain evidence="2">BYM</strain>
        <tissue evidence="2">Leaf</tissue>
    </source>
</reference>